<comment type="caution">
    <text evidence="1">The sequence shown here is derived from an EMBL/GenBank/DDBJ whole genome shotgun (WGS) entry which is preliminary data.</text>
</comment>
<gene>
    <name evidence="1" type="ORF">AVEN_161098_1</name>
</gene>
<proteinExistence type="predicted"/>
<sequence length="177" mass="19720">MLSDGVIFLHNNTHTARKTQELLQKFKWEVWSHPSYSPDSAPNLCSKHLSGTKSSSDSDMKSAAGNWLNGQGRDIYQAGSYEEIKISPHTIFTPSVLDSPSANSADIFSLPTTYPSPVLNPTKKSSRYCVHKIAWAVEISPKSCHKNHCNEWPSRESTNTVDVKIKETIAEADDTHF</sequence>
<accession>A0A4Y2RS48</accession>
<evidence type="ECO:0000313" key="1">
    <source>
        <dbReference type="EMBL" id="GBN78647.1"/>
    </source>
</evidence>
<dbReference type="InterPro" id="IPR036397">
    <property type="entry name" value="RNaseH_sf"/>
</dbReference>
<evidence type="ECO:0008006" key="3">
    <source>
        <dbReference type="Google" id="ProtNLM"/>
    </source>
</evidence>
<keyword evidence="2" id="KW-1185">Reference proteome</keyword>
<dbReference type="Gene3D" id="3.30.420.10">
    <property type="entry name" value="Ribonuclease H-like superfamily/Ribonuclease H"/>
    <property type="match status" value="1"/>
</dbReference>
<dbReference type="AlphaFoldDB" id="A0A4Y2RS48"/>
<name>A0A4Y2RS48_ARAVE</name>
<organism evidence="1 2">
    <name type="scientific">Araneus ventricosus</name>
    <name type="common">Orbweaver spider</name>
    <name type="synonym">Epeira ventricosa</name>
    <dbReference type="NCBI Taxonomy" id="182803"/>
    <lineage>
        <taxon>Eukaryota</taxon>
        <taxon>Metazoa</taxon>
        <taxon>Ecdysozoa</taxon>
        <taxon>Arthropoda</taxon>
        <taxon>Chelicerata</taxon>
        <taxon>Arachnida</taxon>
        <taxon>Araneae</taxon>
        <taxon>Araneomorphae</taxon>
        <taxon>Entelegynae</taxon>
        <taxon>Araneoidea</taxon>
        <taxon>Araneidae</taxon>
        <taxon>Araneus</taxon>
    </lineage>
</organism>
<dbReference type="Proteomes" id="UP000499080">
    <property type="component" value="Unassembled WGS sequence"/>
</dbReference>
<protein>
    <recommendedName>
        <fullName evidence="3">Mariner Mos1 transposase</fullName>
    </recommendedName>
</protein>
<reference evidence="1 2" key="1">
    <citation type="journal article" date="2019" name="Sci. Rep.">
        <title>Orb-weaving spider Araneus ventricosus genome elucidates the spidroin gene catalogue.</title>
        <authorList>
            <person name="Kono N."/>
            <person name="Nakamura H."/>
            <person name="Ohtoshi R."/>
            <person name="Moran D.A.P."/>
            <person name="Shinohara A."/>
            <person name="Yoshida Y."/>
            <person name="Fujiwara M."/>
            <person name="Mori M."/>
            <person name="Tomita M."/>
            <person name="Arakawa K."/>
        </authorList>
    </citation>
    <scope>NUCLEOTIDE SEQUENCE [LARGE SCALE GENOMIC DNA]</scope>
</reference>
<evidence type="ECO:0000313" key="2">
    <source>
        <dbReference type="Proteomes" id="UP000499080"/>
    </source>
</evidence>
<dbReference type="GO" id="GO:0003676">
    <property type="term" value="F:nucleic acid binding"/>
    <property type="evidence" value="ECO:0007669"/>
    <property type="project" value="InterPro"/>
</dbReference>
<dbReference type="EMBL" id="BGPR01018256">
    <property type="protein sequence ID" value="GBN78647.1"/>
    <property type="molecule type" value="Genomic_DNA"/>
</dbReference>